<dbReference type="EMBL" id="AFYV02000685">
    <property type="protein sequence ID" value="KFG64277.1"/>
    <property type="molecule type" value="Genomic_DNA"/>
</dbReference>
<dbReference type="Proteomes" id="UP000028834">
    <property type="component" value="Unassembled WGS sequence"/>
</dbReference>
<comment type="caution">
    <text evidence="1">The sequence shown here is derived from an EMBL/GenBank/DDBJ whole genome shotgun (WGS) entry which is preliminary data.</text>
</comment>
<name>A0A086M5V9_TOXGO</name>
<dbReference type="VEuPathDB" id="ToxoDB:TGRUB_249575"/>
<reference evidence="1 2" key="1">
    <citation type="submission" date="2014-05" db="EMBL/GenBank/DDBJ databases">
        <authorList>
            <person name="Sibley D."/>
            <person name="Venepally P."/>
            <person name="Karamycheva S."/>
            <person name="Hadjithomas M."/>
            <person name="Khan A."/>
            <person name="Brunk B."/>
            <person name="Roos D."/>
            <person name="Caler E."/>
            <person name="Lorenzi H."/>
        </authorList>
    </citation>
    <scope>NUCLEOTIDE SEQUENCE [LARGE SCALE GENOMIC DNA]</scope>
    <source>
        <strain evidence="1 2">RUB</strain>
    </source>
</reference>
<accession>A0A086M5V9</accession>
<evidence type="ECO:0000313" key="2">
    <source>
        <dbReference type="Proteomes" id="UP000028834"/>
    </source>
</evidence>
<evidence type="ECO:0000313" key="1">
    <source>
        <dbReference type="EMBL" id="KFG64277.1"/>
    </source>
</evidence>
<protein>
    <submittedName>
        <fullName evidence="1">Uncharacterized protein</fullName>
    </submittedName>
</protein>
<sequence length="101" mass="10977">MKNENPLCRWSCSAPVSHAAVCLEVDLYMGNGPRTAVVPAVARRWLDTENVPSLGDEYGFVPPETHCRLGVIRQDHEGGSLSPSTTVSAISDLHWSTSRSV</sequence>
<proteinExistence type="predicted"/>
<organism evidence="1 2">
    <name type="scientific">Toxoplasma gondii RUB</name>
    <dbReference type="NCBI Taxonomy" id="935652"/>
    <lineage>
        <taxon>Eukaryota</taxon>
        <taxon>Sar</taxon>
        <taxon>Alveolata</taxon>
        <taxon>Apicomplexa</taxon>
        <taxon>Conoidasida</taxon>
        <taxon>Coccidia</taxon>
        <taxon>Eucoccidiorida</taxon>
        <taxon>Eimeriorina</taxon>
        <taxon>Sarcocystidae</taxon>
        <taxon>Toxoplasma</taxon>
    </lineage>
</organism>
<dbReference type="AlphaFoldDB" id="A0A086M5V9"/>
<gene>
    <name evidence="1" type="ORF">TGRUB_249575</name>
</gene>